<evidence type="ECO:0000256" key="2">
    <source>
        <dbReference type="ARBA" id="ARBA00010564"/>
    </source>
</evidence>
<dbReference type="PANTHER" id="PTHR10537">
    <property type="entry name" value="DNA PRIMASE LARGE SUBUNIT"/>
    <property type="match status" value="1"/>
</dbReference>
<keyword evidence="8" id="KW-0408">Iron</keyword>
<dbReference type="CDD" id="cd07322">
    <property type="entry name" value="PriL_PriS_Eukaryotic"/>
    <property type="match status" value="1"/>
</dbReference>
<evidence type="ECO:0000256" key="1">
    <source>
        <dbReference type="ARBA" id="ARBA00001966"/>
    </source>
</evidence>
<evidence type="ECO:0000256" key="7">
    <source>
        <dbReference type="ARBA" id="ARBA00022723"/>
    </source>
</evidence>
<evidence type="ECO:0000256" key="8">
    <source>
        <dbReference type="ARBA" id="ARBA00023004"/>
    </source>
</evidence>
<dbReference type="EMBL" id="JACEEZ010008564">
    <property type="protein sequence ID" value="KAG0723170.1"/>
    <property type="molecule type" value="Genomic_DNA"/>
</dbReference>
<sequence>MEFGSRKARKRREIEAEVSYPSGLQLYTDPPTGDISLVEFDEMAFERLKVLRTVERWNLSGHIKNSEEWITKLYEDFGKNKFFIITAEKNPRGRSDEVQKARRQDHASHFIMRLAYCRTEELRRWFITHETGLFKARFINASKGSADVKAFLSSNNLQFTPITPEEKEQERENLMDSSMGVTGDSVDGMSFYKVPFMDALDLVRQRKVFLKQGFAYVPETDMVTLVCNSFRSNLSKAMINTCRALPQLDSDERIVSLLQDFDRRYTGKDYSSRKPEDMCHITPDMIDTLAPKSFPPCMRHLNDTLRADHHLKYNGRLIYGLFLKAAGLKLEDALHFWRSHFLQNMDVDKFEKRYAYSIRYNYGKEGKKTDFSPYGCLKIIMGSVGAGDTHGCTFKHTEPNILKQRLTAYNVTKPVTEEIMDLVNKRHYQIACQRYWEAMHGAPIDAGINHPNQFFEESQKFLNGDAKPGQVTKRPEVKTTTSVMYSSQASSSTSTQATQATQAMAVEDAPMDPDLDDILKTTLMRPWLSNPWKWMNDNKGSLMCTSEGVVLFNMLFISYSLRKLCILSSCCNGYREFRTQVDSYPALLVILYTDFEFFRTYLVSIRNSSN</sequence>
<organism evidence="12 13">
    <name type="scientific">Chionoecetes opilio</name>
    <name type="common">Atlantic snow crab</name>
    <name type="synonym">Cancer opilio</name>
    <dbReference type="NCBI Taxonomy" id="41210"/>
    <lineage>
        <taxon>Eukaryota</taxon>
        <taxon>Metazoa</taxon>
        <taxon>Ecdysozoa</taxon>
        <taxon>Arthropoda</taxon>
        <taxon>Crustacea</taxon>
        <taxon>Multicrustacea</taxon>
        <taxon>Malacostraca</taxon>
        <taxon>Eumalacostraca</taxon>
        <taxon>Eucarida</taxon>
        <taxon>Decapoda</taxon>
        <taxon>Pleocyemata</taxon>
        <taxon>Brachyura</taxon>
        <taxon>Eubrachyura</taxon>
        <taxon>Majoidea</taxon>
        <taxon>Majidae</taxon>
        <taxon>Chionoecetes</taxon>
    </lineage>
</organism>
<dbReference type="Proteomes" id="UP000770661">
    <property type="component" value="Unassembled WGS sequence"/>
</dbReference>
<dbReference type="GO" id="GO:0003677">
    <property type="term" value="F:DNA binding"/>
    <property type="evidence" value="ECO:0007669"/>
    <property type="project" value="UniProtKB-KW"/>
</dbReference>
<protein>
    <recommendedName>
        <fullName evidence="3">DNA primase large subunit</fullName>
    </recommendedName>
</protein>
<dbReference type="GO" id="GO:0046872">
    <property type="term" value="F:metal ion binding"/>
    <property type="evidence" value="ECO:0007669"/>
    <property type="project" value="UniProtKB-KW"/>
</dbReference>
<dbReference type="InterPro" id="IPR058560">
    <property type="entry name" value="DNA_primase_C"/>
</dbReference>
<dbReference type="GO" id="GO:0005658">
    <property type="term" value="C:alpha DNA polymerase:primase complex"/>
    <property type="evidence" value="ECO:0007669"/>
    <property type="project" value="TreeGrafter"/>
</dbReference>
<evidence type="ECO:0000256" key="3">
    <source>
        <dbReference type="ARBA" id="ARBA00019038"/>
    </source>
</evidence>
<evidence type="ECO:0000256" key="10">
    <source>
        <dbReference type="ARBA" id="ARBA00023125"/>
    </source>
</evidence>
<dbReference type="Pfam" id="PF26466">
    <property type="entry name" value="DNA_primase_lrg_N"/>
    <property type="match status" value="1"/>
</dbReference>
<name>A0A8J4YM84_CHIOP</name>
<comment type="caution">
    <text evidence="12">The sequence shown here is derived from an EMBL/GenBank/DDBJ whole genome shotgun (WGS) entry which is preliminary data.</text>
</comment>
<keyword evidence="10" id="KW-0238">DNA-binding</keyword>
<keyword evidence="13" id="KW-1185">Reference proteome</keyword>
<dbReference type="InterPro" id="IPR016558">
    <property type="entry name" value="DNA_primase_lsu_euk"/>
</dbReference>
<evidence type="ECO:0000313" key="13">
    <source>
        <dbReference type="Proteomes" id="UP000770661"/>
    </source>
</evidence>
<dbReference type="GO" id="GO:0051539">
    <property type="term" value="F:4 iron, 4 sulfur cluster binding"/>
    <property type="evidence" value="ECO:0007669"/>
    <property type="project" value="UniProtKB-KW"/>
</dbReference>
<comment type="cofactor">
    <cofactor evidence="1">
        <name>[4Fe-4S] cluster</name>
        <dbReference type="ChEBI" id="CHEBI:49883"/>
    </cofactor>
</comment>
<dbReference type="Gene3D" id="1.20.930.80">
    <property type="match status" value="1"/>
</dbReference>
<evidence type="ECO:0000256" key="4">
    <source>
        <dbReference type="ARBA" id="ARBA00022485"/>
    </source>
</evidence>
<keyword evidence="5" id="KW-0639">Primosome</keyword>
<feature type="domain" description="DNA primase large subunit C-terminal" evidence="11">
    <location>
        <begin position="288"/>
        <end position="455"/>
    </location>
</feature>
<evidence type="ECO:0000313" key="12">
    <source>
        <dbReference type="EMBL" id="KAG0723170.1"/>
    </source>
</evidence>
<evidence type="ECO:0000259" key="11">
    <source>
        <dbReference type="Pfam" id="PF04104"/>
    </source>
</evidence>
<dbReference type="AlphaFoldDB" id="A0A8J4YM84"/>
<dbReference type="PANTHER" id="PTHR10537:SF3">
    <property type="entry name" value="DNA PRIMASE LARGE SUBUNIT"/>
    <property type="match status" value="1"/>
</dbReference>
<comment type="similarity">
    <text evidence="2">Belongs to the eukaryotic-type primase large subunit family.</text>
</comment>
<keyword evidence="4" id="KW-0004">4Fe-4S</keyword>
<dbReference type="GO" id="GO:0006270">
    <property type="term" value="P:DNA replication initiation"/>
    <property type="evidence" value="ECO:0007669"/>
    <property type="project" value="UniProtKB-ARBA"/>
</dbReference>
<keyword evidence="9" id="KW-0411">Iron-sulfur</keyword>
<gene>
    <name evidence="12" type="primary">Prim2</name>
    <name evidence="12" type="ORF">GWK47_043154</name>
</gene>
<reference evidence="12" key="1">
    <citation type="submission" date="2020-07" db="EMBL/GenBank/DDBJ databases">
        <title>The High-quality genome of the commercially important snow crab, Chionoecetes opilio.</title>
        <authorList>
            <person name="Jeong J.-H."/>
            <person name="Ryu S."/>
        </authorList>
    </citation>
    <scope>NUCLEOTIDE SEQUENCE</scope>
    <source>
        <strain evidence="12">MADBK_172401_WGS</strain>
        <tissue evidence="12">Digestive gland</tissue>
    </source>
</reference>
<proteinExistence type="inferred from homology"/>
<dbReference type="OrthoDB" id="421393at2759"/>
<evidence type="ECO:0000256" key="5">
    <source>
        <dbReference type="ARBA" id="ARBA00022515"/>
    </source>
</evidence>
<keyword evidence="7" id="KW-0479">Metal-binding</keyword>
<dbReference type="FunFam" id="1.20.930.80:FF:000001">
    <property type="entry name" value="DNA primase large subunit"/>
    <property type="match status" value="1"/>
</dbReference>
<dbReference type="Pfam" id="PF04104">
    <property type="entry name" value="DNA_primase_lrg"/>
    <property type="match status" value="1"/>
</dbReference>
<dbReference type="InterPro" id="IPR007238">
    <property type="entry name" value="DNA_primase_lsu_euk/arc"/>
</dbReference>
<evidence type="ECO:0000256" key="6">
    <source>
        <dbReference type="ARBA" id="ARBA00022705"/>
    </source>
</evidence>
<dbReference type="GO" id="GO:0006269">
    <property type="term" value="P:DNA replication, synthesis of primer"/>
    <property type="evidence" value="ECO:0007669"/>
    <property type="project" value="UniProtKB-KW"/>
</dbReference>
<keyword evidence="6" id="KW-0235">DNA replication</keyword>
<accession>A0A8J4YM84</accession>
<evidence type="ECO:0000256" key="9">
    <source>
        <dbReference type="ARBA" id="ARBA00023014"/>
    </source>
</evidence>